<reference evidence="1 2" key="1">
    <citation type="submission" date="2019-03" db="EMBL/GenBank/DDBJ databases">
        <title>Cellulosimicrobium funkei JCM14302 Assembly.</title>
        <authorList>
            <person name="Dou T."/>
        </authorList>
    </citation>
    <scope>NUCLEOTIDE SEQUENCE [LARGE SCALE GENOMIC DNA]</scope>
    <source>
        <strain evidence="1 2">JCM 14302</strain>
    </source>
</reference>
<sequence length="85" mass="9129">MAGGKRGPKGRGKRVQHTLRTPEEHWAVYEEQARAAGLDVNAYIVARLAADHGLPEPAWARPPGPASGHEPRIVQGQFDELAVGA</sequence>
<evidence type="ECO:0000313" key="2">
    <source>
        <dbReference type="Proteomes" id="UP000298003"/>
    </source>
</evidence>
<dbReference type="GeneID" id="95686394"/>
<keyword evidence="2" id="KW-1185">Reference proteome</keyword>
<organism evidence="1 2">
    <name type="scientific">Cellulosimicrobium funkei</name>
    <dbReference type="NCBI Taxonomy" id="264251"/>
    <lineage>
        <taxon>Bacteria</taxon>
        <taxon>Bacillati</taxon>
        <taxon>Actinomycetota</taxon>
        <taxon>Actinomycetes</taxon>
        <taxon>Micrococcales</taxon>
        <taxon>Promicromonosporaceae</taxon>
        <taxon>Cellulosimicrobium</taxon>
    </lineage>
</organism>
<dbReference type="RefSeq" id="WP_128957775.1">
    <property type="nucleotide sequence ID" value="NZ_SOZH01000012.1"/>
</dbReference>
<comment type="caution">
    <text evidence="1">The sequence shown here is derived from an EMBL/GenBank/DDBJ whole genome shotgun (WGS) entry which is preliminary data.</text>
</comment>
<accession>A0A4Y8QYP8</accession>
<dbReference type="Proteomes" id="UP000298003">
    <property type="component" value="Unassembled WGS sequence"/>
</dbReference>
<dbReference type="AlphaFoldDB" id="A0A4Y8QYP8"/>
<evidence type="ECO:0000313" key="1">
    <source>
        <dbReference type="EMBL" id="TFF04354.1"/>
    </source>
</evidence>
<dbReference type="EMBL" id="SOZH01000012">
    <property type="protein sequence ID" value="TFF04354.1"/>
    <property type="molecule type" value="Genomic_DNA"/>
</dbReference>
<proteinExistence type="predicted"/>
<name>A0A4Y8QYP8_9MICO</name>
<gene>
    <name evidence="1" type="ORF">E1O70_18075</name>
</gene>
<protein>
    <submittedName>
        <fullName evidence="1">Uncharacterized protein</fullName>
    </submittedName>
</protein>